<evidence type="ECO:0000256" key="1">
    <source>
        <dbReference type="SAM" id="MobiDB-lite"/>
    </source>
</evidence>
<feature type="compositionally biased region" description="Polar residues" evidence="1">
    <location>
        <begin position="1043"/>
        <end position="1055"/>
    </location>
</feature>
<feature type="compositionally biased region" description="Polar residues" evidence="1">
    <location>
        <begin position="391"/>
        <end position="407"/>
    </location>
</feature>
<evidence type="ECO:0000313" key="3">
    <source>
        <dbReference type="Proteomes" id="UP001521222"/>
    </source>
</evidence>
<evidence type="ECO:0008006" key="4">
    <source>
        <dbReference type="Google" id="ProtNLM"/>
    </source>
</evidence>
<dbReference type="EMBL" id="JAKIXB020000002">
    <property type="protein sequence ID" value="KAL1610951.1"/>
    <property type="molecule type" value="Genomic_DNA"/>
</dbReference>
<sequence>MAVPGTRMRLTVVVEALAEENAHGDYRLEALAAFKERRFAMPVQLDDTFETVWSDIEQRYKTNYLSPQQAATFSIKKLQDAYDCDLDMTDTVGAIFEGEPDPKMRLVKVIPHFIYRETSVVPGSMLRPSGAQKRVGDDADEGTNKRRRVASPPRQRTQAVRDASPNRPIPSTESQHVAVNGTEDAAAEERSVRSKSGMSLVELSRTETGQAPFSSNGLKQESPEPEQSPALSGVDAVSPGAPIEKPAESATEKPAESATKQQPDVQRLPSDTPREQPPEVPQLPMEDEVPEAGAETAQDVQATEPEPQKSPQLNSQEAAIHRSPVSSVEAEPAPAPAAATRKRKDVYQVPSSPDFMQKKATPDKPVKTYGRSPRSAAQKGADALNMALLLGSNTKPATNKSKGTPASITKKARAFQRSQPDEIESTPQEKVASDQPMQSRPASDADHDNDDDDADLTASFLNEAAEDRPTTIQTPARKAAAKPARPGSLKKPSRASLTATPATVKRGAKARVTATPASASSTRKTGAEAETTPSTVGSKKGEKVLSKETTSRMEHLQRLLSASQNTPKRQKNTSSPARSTSIENRDQSNKSSPKVHLPIAKKTAPAEAHTAPIEARLAVQAPRVQRTPIKSPVPLPTKITKPTPASSTRSIGVAETPSTDVVDGFRKPPPKPRSPVPPVQQTATTTTTGTPQRSEVPLPPSLRDVRRSSSLQSSPLANGYDLNNKSSPFAPTKTPASLNKDASISDVKPTQSPVTGHVKPVSSVQPEPGSIVISSAESSSTRYSDSDNDQQHESPRRGTDGTADAADVPIEAQSLVRNGAAITPPGGIQASNEVADDNIAQPSYVAGADQTATSPQTQEKPPSGQGSNQAVPWGVKSWGFGALEQSKEADDNQEPSEESEPKPVALDPAAPMSEDEGFADQETYSTAIEDNASRSRSDSAGASIRSSPAVSRRPARFLSHSPTPDASESEDNSDEASAAPSQVVSPGAKAEDESETESSSDSSDDDGDIDVPDLPVGQTKDSNADAPPSSPPLQAAARLTPLVPTTSQFVPSQTNRSTQRTPIPPPTQQSSQVPRSSQSVSVQAADRRRYTGFRSLREQLADTKAAQATIQKKTFDPRTMSLGKLAKGKPLVSFGGENNDSSDDESSSSSSSDSD</sequence>
<feature type="compositionally biased region" description="Basic and acidic residues" evidence="1">
    <location>
        <begin position="245"/>
        <end position="255"/>
    </location>
</feature>
<protein>
    <recommendedName>
        <fullName evidence="4">Nucleolar protein Dnt1-like N-terminal domain-containing protein</fullName>
    </recommendedName>
</protein>
<feature type="compositionally biased region" description="Low complexity" evidence="1">
    <location>
        <begin position="938"/>
        <end position="952"/>
    </location>
</feature>
<feature type="region of interest" description="Disordered" evidence="1">
    <location>
        <begin position="124"/>
        <end position="1091"/>
    </location>
</feature>
<gene>
    <name evidence="2" type="ORF">SLS59_000588</name>
</gene>
<comment type="caution">
    <text evidence="2">The sequence shown here is derived from an EMBL/GenBank/DDBJ whole genome shotgun (WGS) entry which is preliminary data.</text>
</comment>
<organism evidence="2 3">
    <name type="scientific">Nothophoma quercina</name>
    <dbReference type="NCBI Taxonomy" id="749835"/>
    <lineage>
        <taxon>Eukaryota</taxon>
        <taxon>Fungi</taxon>
        <taxon>Dikarya</taxon>
        <taxon>Ascomycota</taxon>
        <taxon>Pezizomycotina</taxon>
        <taxon>Dothideomycetes</taxon>
        <taxon>Pleosporomycetidae</taxon>
        <taxon>Pleosporales</taxon>
        <taxon>Pleosporineae</taxon>
        <taxon>Didymellaceae</taxon>
        <taxon>Nothophoma</taxon>
    </lineage>
</organism>
<feature type="region of interest" description="Disordered" evidence="1">
    <location>
        <begin position="1105"/>
        <end position="1155"/>
    </location>
</feature>
<feature type="compositionally biased region" description="Polar residues" evidence="1">
    <location>
        <begin position="708"/>
        <end position="754"/>
    </location>
</feature>
<name>A0ABR3S2N6_9PLEO</name>
<feature type="compositionally biased region" description="Low complexity" evidence="1">
    <location>
        <begin position="679"/>
        <end position="692"/>
    </location>
</feature>
<feature type="compositionally biased region" description="Polar residues" evidence="1">
    <location>
        <begin position="206"/>
        <end position="219"/>
    </location>
</feature>
<feature type="compositionally biased region" description="Low complexity" evidence="1">
    <location>
        <begin position="1068"/>
        <end position="1083"/>
    </location>
</feature>
<feature type="compositionally biased region" description="Low complexity" evidence="1">
    <location>
        <begin position="323"/>
        <end position="339"/>
    </location>
</feature>
<feature type="compositionally biased region" description="Polar residues" evidence="1">
    <location>
        <begin position="515"/>
        <end position="524"/>
    </location>
</feature>
<feature type="compositionally biased region" description="Polar residues" evidence="1">
    <location>
        <begin position="850"/>
        <end position="870"/>
    </location>
</feature>
<feature type="compositionally biased region" description="Low complexity" evidence="1">
    <location>
        <begin position="770"/>
        <end position="780"/>
    </location>
</feature>
<dbReference type="Proteomes" id="UP001521222">
    <property type="component" value="Unassembled WGS sequence"/>
</dbReference>
<reference evidence="2 3" key="1">
    <citation type="submission" date="2024-02" db="EMBL/GenBank/DDBJ databases">
        <title>De novo assembly and annotation of 12 fungi associated with fruit tree decline syndrome in Ontario, Canada.</title>
        <authorList>
            <person name="Sulman M."/>
            <person name="Ellouze W."/>
            <person name="Ilyukhin E."/>
        </authorList>
    </citation>
    <scope>NUCLEOTIDE SEQUENCE [LARGE SCALE GENOMIC DNA]</scope>
    <source>
        <strain evidence="2 3">M97-236</strain>
    </source>
</reference>
<feature type="compositionally biased region" description="Basic and acidic residues" evidence="1">
    <location>
        <begin position="356"/>
        <end position="366"/>
    </location>
</feature>
<proteinExistence type="predicted"/>
<evidence type="ECO:0000313" key="2">
    <source>
        <dbReference type="EMBL" id="KAL1610951.1"/>
    </source>
</evidence>
<feature type="compositionally biased region" description="Polar residues" evidence="1">
    <location>
        <begin position="560"/>
        <end position="582"/>
    </location>
</feature>
<keyword evidence="3" id="KW-1185">Reference proteome</keyword>
<feature type="compositionally biased region" description="Basic and acidic residues" evidence="1">
    <location>
        <begin position="539"/>
        <end position="557"/>
    </location>
</feature>
<accession>A0ABR3S2N6</accession>
<feature type="compositionally biased region" description="Basic and acidic residues" evidence="1">
    <location>
        <begin position="789"/>
        <end position="799"/>
    </location>
</feature>
<feature type="compositionally biased region" description="Acidic residues" evidence="1">
    <location>
        <begin position="992"/>
        <end position="1011"/>
    </location>
</feature>
<feature type="compositionally biased region" description="Low complexity" evidence="1">
    <location>
        <begin position="475"/>
        <end position="486"/>
    </location>
</feature>